<evidence type="ECO:0000313" key="3">
    <source>
        <dbReference type="Proteomes" id="UP000543579"/>
    </source>
</evidence>
<gene>
    <name evidence="2" type="ORF">FHS07_002825</name>
</gene>
<reference evidence="2 3" key="1">
    <citation type="submission" date="2020-08" db="EMBL/GenBank/DDBJ databases">
        <title>Genomic Encyclopedia of Type Strains, Phase III (KMG-III): the genomes of soil and plant-associated and newly described type strains.</title>
        <authorList>
            <person name="Whitman W."/>
        </authorList>
    </citation>
    <scope>NUCLEOTIDE SEQUENCE [LARGE SCALE GENOMIC DNA]</scope>
    <source>
        <strain evidence="2 3">CECT 8356</strain>
    </source>
</reference>
<dbReference type="RefSeq" id="WP_183420502.1">
    <property type="nucleotide sequence ID" value="NZ_JACHXY010000003.1"/>
</dbReference>
<comment type="caution">
    <text evidence="2">The sequence shown here is derived from an EMBL/GenBank/DDBJ whole genome shotgun (WGS) entry which is preliminary data.</text>
</comment>
<feature type="domain" description="DUF3885" evidence="1">
    <location>
        <begin position="46"/>
        <end position="202"/>
    </location>
</feature>
<dbReference type="Pfam" id="PF13021">
    <property type="entry name" value="DUF3885"/>
    <property type="match status" value="1"/>
</dbReference>
<dbReference type="EMBL" id="JACHXY010000003">
    <property type="protein sequence ID" value="MBB3159107.1"/>
    <property type="molecule type" value="Genomic_DNA"/>
</dbReference>
<name>A0A7W5CK27_9MICO</name>
<proteinExistence type="predicted"/>
<accession>A0A7W5CK27</accession>
<organism evidence="2 3">
    <name type="scientific">Microbacterium proteolyticum</name>
    <dbReference type="NCBI Taxonomy" id="1572644"/>
    <lineage>
        <taxon>Bacteria</taxon>
        <taxon>Bacillati</taxon>
        <taxon>Actinomycetota</taxon>
        <taxon>Actinomycetes</taxon>
        <taxon>Micrococcales</taxon>
        <taxon>Microbacteriaceae</taxon>
        <taxon>Microbacterium</taxon>
    </lineage>
</organism>
<evidence type="ECO:0000259" key="1">
    <source>
        <dbReference type="Pfam" id="PF13021"/>
    </source>
</evidence>
<dbReference type="Proteomes" id="UP000543579">
    <property type="component" value="Unassembled WGS sequence"/>
</dbReference>
<evidence type="ECO:0000313" key="2">
    <source>
        <dbReference type="EMBL" id="MBB3159107.1"/>
    </source>
</evidence>
<dbReference type="AlphaFoldDB" id="A0A7W5CK27"/>
<dbReference type="InterPro" id="IPR024976">
    <property type="entry name" value="DUF3885"/>
</dbReference>
<protein>
    <recommendedName>
        <fullName evidence="1">DUF3885 domain-containing protein</fullName>
    </recommendedName>
</protein>
<sequence length="207" mass="22935">MSAVSRSWRRFRRRGGDFAAAATDAETRDLTRSWNAVWGSSDPSGQALRVGHPDRWVRLWSLPEGKRTADDDAEAAVILGRHRSVLGMLNPSGEPFVIVGADWGPGDGGGGWSRRHLAGRRPWRASTDPHEGSTTFFWLAERTLHGLDDLLRLASEDMAHIIAMPTDMSWIYAPYDGGADVLVVDDAVRAELRERYADWLSPRADGL</sequence>